<evidence type="ECO:0000313" key="2">
    <source>
        <dbReference type="Proteomes" id="UP000739565"/>
    </source>
</evidence>
<proteinExistence type="predicted"/>
<reference evidence="1" key="1">
    <citation type="submission" date="2021-07" db="EMBL/GenBank/DDBJ databases">
        <title>New genus and species of the family Alcaligenaceae.</title>
        <authorList>
            <person name="Hahn M.W."/>
        </authorList>
    </citation>
    <scope>NUCLEOTIDE SEQUENCE</scope>
    <source>
        <strain evidence="1">LF4-65</strain>
    </source>
</reference>
<dbReference type="RefSeq" id="WP_259662099.1">
    <property type="nucleotide sequence ID" value="NZ_JAHXRI010000010.1"/>
</dbReference>
<evidence type="ECO:0000313" key="1">
    <source>
        <dbReference type="EMBL" id="MBZ1351714.1"/>
    </source>
</evidence>
<organism evidence="1 2">
    <name type="scientific">Zwartia hollandica</name>
    <dbReference type="NCBI Taxonomy" id="324606"/>
    <lineage>
        <taxon>Bacteria</taxon>
        <taxon>Pseudomonadati</taxon>
        <taxon>Pseudomonadota</taxon>
        <taxon>Betaproteobacteria</taxon>
        <taxon>Burkholderiales</taxon>
        <taxon>Alcaligenaceae</taxon>
        <taxon>Zwartia</taxon>
    </lineage>
</organism>
<dbReference type="AlphaFoldDB" id="A0A953NB74"/>
<dbReference type="Gene3D" id="1.10.1660.10">
    <property type="match status" value="1"/>
</dbReference>
<gene>
    <name evidence="1" type="ORF">KZZ10_13760</name>
</gene>
<keyword evidence="2" id="KW-1185">Reference proteome</keyword>
<comment type="caution">
    <text evidence="1">The sequence shown here is derived from an EMBL/GenBank/DDBJ whole genome shotgun (WGS) entry which is preliminary data.</text>
</comment>
<name>A0A953NB74_9BURK</name>
<dbReference type="EMBL" id="JAHXRI010000010">
    <property type="protein sequence ID" value="MBZ1351714.1"/>
    <property type="molecule type" value="Genomic_DNA"/>
</dbReference>
<dbReference type="Proteomes" id="UP000739565">
    <property type="component" value="Unassembled WGS sequence"/>
</dbReference>
<dbReference type="Pfam" id="PF13591">
    <property type="entry name" value="MerR_2"/>
    <property type="match status" value="1"/>
</dbReference>
<accession>A0A953NB74</accession>
<sequence length="100" mass="11419">MKSMTVYSAVSVDDHAPVSVHELARLCDQQLEWVITLVHEGVLNLDLQGEPDKWVFESHYVGRARQVSRLQRDFDVNLEAAALMTDLMEEIRALRAQLGR</sequence>
<protein>
    <submittedName>
        <fullName evidence="1">Chaperone modulator CbpM</fullName>
    </submittedName>
</protein>